<dbReference type="RefSeq" id="WP_090964605.1">
    <property type="nucleotide sequence ID" value="NZ_FOOA01000014.1"/>
</dbReference>
<reference evidence="1 2" key="1">
    <citation type="submission" date="2020-08" db="EMBL/GenBank/DDBJ databases">
        <title>Genomic Encyclopedia of Type Strains, Phase IV (KMG-IV): sequencing the most valuable type-strain genomes for metagenomic binning, comparative biology and taxonomic classification.</title>
        <authorList>
            <person name="Goeker M."/>
        </authorList>
    </citation>
    <scope>NUCLEOTIDE SEQUENCE [LARGE SCALE GENOMIC DNA]</scope>
    <source>
        <strain evidence="1 2">DSM 25024</strain>
    </source>
</reference>
<name>A0A7W6FVV3_9HYPH</name>
<protein>
    <submittedName>
        <fullName evidence="1">Microcystin-dependent protein</fullName>
    </submittedName>
</protein>
<gene>
    <name evidence="1" type="ORF">GGR05_003832</name>
</gene>
<keyword evidence="2" id="KW-1185">Reference proteome</keyword>
<dbReference type="AlphaFoldDB" id="A0A7W6FVV3"/>
<dbReference type="Gene3D" id="3.90.1340.10">
    <property type="entry name" value="Phage tail collar domain"/>
    <property type="match status" value="1"/>
</dbReference>
<organism evidence="1 2">
    <name type="scientific">Aureimonas phyllosphaerae</name>
    <dbReference type="NCBI Taxonomy" id="1166078"/>
    <lineage>
        <taxon>Bacteria</taxon>
        <taxon>Pseudomonadati</taxon>
        <taxon>Pseudomonadota</taxon>
        <taxon>Alphaproteobacteria</taxon>
        <taxon>Hyphomicrobiales</taxon>
        <taxon>Aurantimonadaceae</taxon>
        <taxon>Aureimonas</taxon>
    </lineage>
</organism>
<dbReference type="InterPro" id="IPR037053">
    <property type="entry name" value="Phage_tail_collar_dom_sf"/>
</dbReference>
<proteinExistence type="predicted"/>
<evidence type="ECO:0000313" key="2">
    <source>
        <dbReference type="Proteomes" id="UP000531216"/>
    </source>
</evidence>
<dbReference type="Proteomes" id="UP000531216">
    <property type="component" value="Unassembled WGS sequence"/>
</dbReference>
<dbReference type="SUPFAM" id="SSF88874">
    <property type="entry name" value="Receptor-binding domain of short tail fibre protein gp12"/>
    <property type="match status" value="1"/>
</dbReference>
<evidence type="ECO:0000313" key="1">
    <source>
        <dbReference type="EMBL" id="MBB3937664.1"/>
    </source>
</evidence>
<accession>A0A7W6FVV3</accession>
<dbReference type="EMBL" id="JACIDO010000011">
    <property type="protein sequence ID" value="MBB3937664.1"/>
    <property type="molecule type" value="Genomic_DNA"/>
</dbReference>
<dbReference type="OrthoDB" id="9810174at2"/>
<sequence length="163" mass="16783">MAGERYKRIAQPGDCKPGLQTGDHDGWLLLDGRTITRKAYPQFFAKLKIVGDEAALPDSRDRLLMGAGGKLKVGERSGSSTLTLTADQLPAHKHAIDKVATAATASQKAILTGVGLGDVTKPPTTSVVAGEAQTGATGAGKAIDLPTPPHLALALFVFTGQGG</sequence>
<comment type="caution">
    <text evidence="1">The sequence shown here is derived from an EMBL/GenBank/DDBJ whole genome shotgun (WGS) entry which is preliminary data.</text>
</comment>